<evidence type="ECO:0000313" key="1">
    <source>
        <dbReference type="EMBL" id="JAE10779.1"/>
    </source>
</evidence>
<sequence length="8" mass="937">MRGIRSSM</sequence>
<organism evidence="1">
    <name type="scientific">Arundo donax</name>
    <name type="common">Giant reed</name>
    <name type="synonym">Donax arundinaceus</name>
    <dbReference type="NCBI Taxonomy" id="35708"/>
    <lineage>
        <taxon>Eukaryota</taxon>
        <taxon>Viridiplantae</taxon>
        <taxon>Streptophyta</taxon>
        <taxon>Embryophyta</taxon>
        <taxon>Tracheophyta</taxon>
        <taxon>Spermatophyta</taxon>
        <taxon>Magnoliopsida</taxon>
        <taxon>Liliopsida</taxon>
        <taxon>Poales</taxon>
        <taxon>Poaceae</taxon>
        <taxon>PACMAD clade</taxon>
        <taxon>Arundinoideae</taxon>
        <taxon>Arundineae</taxon>
        <taxon>Arundo</taxon>
    </lineage>
</organism>
<accession>A0A0A9FHR4</accession>
<protein>
    <submittedName>
        <fullName evidence="1">Uncharacterized protein</fullName>
    </submittedName>
</protein>
<dbReference type="EMBL" id="GBRH01187117">
    <property type="protein sequence ID" value="JAE10779.1"/>
    <property type="molecule type" value="Transcribed_RNA"/>
</dbReference>
<reference evidence="1" key="1">
    <citation type="submission" date="2014-09" db="EMBL/GenBank/DDBJ databases">
        <authorList>
            <person name="Magalhaes I.L.F."/>
            <person name="Oliveira U."/>
            <person name="Santos F.R."/>
            <person name="Vidigal T.H.D.A."/>
            <person name="Brescovit A.D."/>
            <person name="Santos A.J."/>
        </authorList>
    </citation>
    <scope>NUCLEOTIDE SEQUENCE</scope>
    <source>
        <tissue evidence="1">Shoot tissue taken approximately 20 cm above the soil surface</tissue>
    </source>
</reference>
<name>A0A0A9FHR4_ARUDO</name>
<reference evidence="1" key="2">
    <citation type="journal article" date="2015" name="Data Brief">
        <title>Shoot transcriptome of the giant reed, Arundo donax.</title>
        <authorList>
            <person name="Barrero R.A."/>
            <person name="Guerrero F.D."/>
            <person name="Moolhuijzen P."/>
            <person name="Goolsby J.A."/>
            <person name="Tidwell J."/>
            <person name="Bellgard S.E."/>
            <person name="Bellgard M.I."/>
        </authorList>
    </citation>
    <scope>NUCLEOTIDE SEQUENCE</scope>
    <source>
        <tissue evidence="1">Shoot tissue taken approximately 20 cm above the soil surface</tissue>
    </source>
</reference>
<proteinExistence type="predicted"/>